<keyword evidence="1" id="KW-0812">Transmembrane</keyword>
<evidence type="ECO:0000313" key="2">
    <source>
        <dbReference type="EMBL" id="GIG88139.1"/>
    </source>
</evidence>
<keyword evidence="1" id="KW-1133">Transmembrane helix</keyword>
<feature type="transmembrane region" description="Helical" evidence="1">
    <location>
        <begin position="33"/>
        <end position="50"/>
    </location>
</feature>
<sequence>MTLLGTGARSVVWRPATWALGAVEARRLLRHPVYPVALSYVAAIAAAGIVRRETGPAANFGYIVAALALLLGYAPATLVAANRVAAATFRSRVREPLDSTPVDDRQRTVAVILGLVRGPVLVGLATAGLLLVVGEFTTPYPERRVDVVYQRTALEYLQLPALVLGAGLLGVAVARWLPWPGALPSTVLVVWLGTIATYQSSTTGTVADPAWFALWPVWIATDEGMLPRQPLGQEMWHLAYLLGLGLLAGVAALLRTDGPRRALWTTAAVLGAATAVAGWRQTG</sequence>
<feature type="transmembrane region" description="Helical" evidence="1">
    <location>
        <begin position="109"/>
        <end position="133"/>
    </location>
</feature>
<name>A0ABQ4E080_9ACTN</name>
<keyword evidence="1" id="KW-0472">Membrane</keyword>
<reference evidence="2 3" key="1">
    <citation type="submission" date="2021-01" db="EMBL/GenBank/DDBJ databases">
        <title>Whole genome shotgun sequence of Plantactinospora endophytica NBRC 110450.</title>
        <authorList>
            <person name="Komaki H."/>
            <person name="Tamura T."/>
        </authorList>
    </citation>
    <scope>NUCLEOTIDE SEQUENCE [LARGE SCALE GENOMIC DNA]</scope>
    <source>
        <strain evidence="2 3">NBRC 110450</strain>
    </source>
</reference>
<evidence type="ECO:0000313" key="3">
    <source>
        <dbReference type="Proteomes" id="UP000646749"/>
    </source>
</evidence>
<accession>A0ABQ4E080</accession>
<feature type="transmembrane region" description="Helical" evidence="1">
    <location>
        <begin position="235"/>
        <end position="254"/>
    </location>
</feature>
<comment type="caution">
    <text evidence="2">The sequence shown here is derived from an EMBL/GenBank/DDBJ whole genome shotgun (WGS) entry which is preliminary data.</text>
</comment>
<evidence type="ECO:0000256" key="1">
    <source>
        <dbReference type="SAM" id="Phobius"/>
    </source>
</evidence>
<dbReference type="RefSeq" id="WP_203866644.1">
    <property type="nucleotide sequence ID" value="NZ_BONW01000013.1"/>
</dbReference>
<protein>
    <recommendedName>
        <fullName evidence="4">ABC transporter permease</fullName>
    </recommendedName>
</protein>
<feature type="transmembrane region" description="Helical" evidence="1">
    <location>
        <begin position="154"/>
        <end position="177"/>
    </location>
</feature>
<evidence type="ECO:0008006" key="4">
    <source>
        <dbReference type="Google" id="ProtNLM"/>
    </source>
</evidence>
<proteinExistence type="predicted"/>
<keyword evidence="3" id="KW-1185">Reference proteome</keyword>
<feature type="transmembrane region" description="Helical" evidence="1">
    <location>
        <begin position="62"/>
        <end position="89"/>
    </location>
</feature>
<gene>
    <name evidence="2" type="ORF">Pen02_30750</name>
</gene>
<dbReference type="Proteomes" id="UP000646749">
    <property type="component" value="Unassembled WGS sequence"/>
</dbReference>
<organism evidence="2 3">
    <name type="scientific">Plantactinospora endophytica</name>
    <dbReference type="NCBI Taxonomy" id="673535"/>
    <lineage>
        <taxon>Bacteria</taxon>
        <taxon>Bacillati</taxon>
        <taxon>Actinomycetota</taxon>
        <taxon>Actinomycetes</taxon>
        <taxon>Micromonosporales</taxon>
        <taxon>Micromonosporaceae</taxon>
        <taxon>Plantactinospora</taxon>
    </lineage>
</organism>
<dbReference type="EMBL" id="BONW01000013">
    <property type="protein sequence ID" value="GIG88139.1"/>
    <property type="molecule type" value="Genomic_DNA"/>
</dbReference>